<reference evidence="3" key="1">
    <citation type="journal article" date="2016" name="Proc. Natl. Acad. Sci. U.S.A.">
        <title>Comparative genomics of biotechnologically important yeasts.</title>
        <authorList>
            <person name="Riley R."/>
            <person name="Haridas S."/>
            <person name="Wolfe K.H."/>
            <person name="Lopes M.R."/>
            <person name="Hittinger C.T."/>
            <person name="Goeker M."/>
            <person name="Salamov A.A."/>
            <person name="Wisecaver J.H."/>
            <person name="Long T.M."/>
            <person name="Calvey C.H."/>
            <person name="Aerts A.L."/>
            <person name="Barry K.W."/>
            <person name="Choi C."/>
            <person name="Clum A."/>
            <person name="Coughlan A.Y."/>
            <person name="Deshpande S."/>
            <person name="Douglass A.P."/>
            <person name="Hanson S.J."/>
            <person name="Klenk H.-P."/>
            <person name="LaButti K.M."/>
            <person name="Lapidus A."/>
            <person name="Lindquist E.A."/>
            <person name="Lipzen A.M."/>
            <person name="Meier-Kolthoff J.P."/>
            <person name="Ohm R.A."/>
            <person name="Otillar R.P."/>
            <person name="Pangilinan J.L."/>
            <person name="Peng Y."/>
            <person name="Rokas A."/>
            <person name="Rosa C.A."/>
            <person name="Scheuner C."/>
            <person name="Sibirny A.A."/>
            <person name="Slot J.C."/>
            <person name="Stielow J.B."/>
            <person name="Sun H."/>
            <person name="Kurtzman C.P."/>
            <person name="Blackwell M."/>
            <person name="Grigoriev I.V."/>
            <person name="Jeffries T.W."/>
        </authorList>
    </citation>
    <scope>NUCLEOTIDE SEQUENCE [LARGE SCALE GENOMIC DNA]</scope>
    <source>
        <strain evidence="3">NRRL Y-1626</strain>
    </source>
</reference>
<feature type="non-terminal residue" evidence="2">
    <location>
        <position position="1"/>
    </location>
</feature>
<comment type="caution">
    <text evidence="2">The sequence shown here is derived from an EMBL/GenBank/DDBJ whole genome shotgun (WGS) entry which is preliminary data.</text>
</comment>
<evidence type="ECO:0000256" key="1">
    <source>
        <dbReference type="SAM" id="MobiDB-lite"/>
    </source>
</evidence>
<dbReference type="EMBL" id="LXPE01000598">
    <property type="protein sequence ID" value="OBA20178.1"/>
    <property type="molecule type" value="Genomic_DNA"/>
</dbReference>
<name>A0A1B7SUP0_9ASCO</name>
<proteinExistence type="predicted"/>
<accession>A0A1B7SUP0</accession>
<feature type="region of interest" description="Disordered" evidence="1">
    <location>
        <begin position="64"/>
        <end position="88"/>
    </location>
</feature>
<dbReference type="OrthoDB" id="3972830at2759"/>
<protein>
    <submittedName>
        <fullName evidence="2">Uncharacterized protein</fullName>
    </submittedName>
</protein>
<feature type="compositionally biased region" description="Basic and acidic residues" evidence="1">
    <location>
        <begin position="68"/>
        <end position="77"/>
    </location>
</feature>
<dbReference type="AlphaFoldDB" id="A0A1B7SUP0"/>
<evidence type="ECO:0000313" key="2">
    <source>
        <dbReference type="EMBL" id="OBA20178.1"/>
    </source>
</evidence>
<keyword evidence="3" id="KW-1185">Reference proteome</keyword>
<organism evidence="2 3">
    <name type="scientific">Hanseniaspora valbyensis NRRL Y-1626</name>
    <dbReference type="NCBI Taxonomy" id="766949"/>
    <lineage>
        <taxon>Eukaryota</taxon>
        <taxon>Fungi</taxon>
        <taxon>Dikarya</taxon>
        <taxon>Ascomycota</taxon>
        <taxon>Saccharomycotina</taxon>
        <taxon>Saccharomycetes</taxon>
        <taxon>Saccharomycodales</taxon>
        <taxon>Saccharomycodaceae</taxon>
        <taxon>Hanseniaspora</taxon>
    </lineage>
</organism>
<dbReference type="Proteomes" id="UP000092321">
    <property type="component" value="Unassembled WGS sequence"/>
</dbReference>
<gene>
    <name evidence="2" type="ORF">HANVADRAFT_54408</name>
</gene>
<evidence type="ECO:0000313" key="3">
    <source>
        <dbReference type="Proteomes" id="UP000092321"/>
    </source>
</evidence>
<sequence>PASDLTDDLKMDLLSSYAKSQVPTLENTDNIIPNYLNDFNINIDTFFGKKNQETNCLKETLRPKSKGKLIDSPETEKSGNSLTESLNSEKEFKQQKELQKELCQIDHHSLWLIKLDLWVHKFKEKKKNQRMKFKKNKKIEERELITKRTETTNTELKSSLAEIIDTNNNNSLDIINKEMLERLLVLNNYSTFYIPNNNKTLRDSVMLNNKPYNNRILILNETDFDRTLINLHHKHFLFMNILSPVECSACLDFIREHKLQNDLKKSSYFKQYLNNCHQLEKLVNSPVYDRYNKPKNGSSFNNFWSGIKREISFKLRRNDSKSIKTIGSLSDKLKQNSENIFLPVSKHYLKSEKNYNAKKCSIVQQYYKPDTKDKFTLSKEIINYYKQFNFKLIQNNFCSYPIYKSSNNQLKNSYLIMPLIDESFYELFLSWNSWYWKYYNNKKFSNDKKLLQNSSEIKCNGCNTKISDVMENFLLRYDFNYYKDRLCIECKNNSNKMAISIYENSSEDNLDTKETLIDSNNNEVSVNEQEAFFNEYEDDA</sequence>